<feature type="compositionally biased region" description="Basic residues" evidence="1">
    <location>
        <begin position="40"/>
        <end position="53"/>
    </location>
</feature>
<accession>A0A4V5N7W5</accession>
<dbReference type="EMBL" id="NAJQ01002571">
    <property type="protein sequence ID" value="TKA41239.1"/>
    <property type="molecule type" value="Genomic_DNA"/>
</dbReference>
<protein>
    <submittedName>
        <fullName evidence="2">Uncharacterized protein</fullName>
    </submittedName>
</protein>
<proteinExistence type="predicted"/>
<keyword evidence="3" id="KW-1185">Reference proteome</keyword>
<feature type="region of interest" description="Disordered" evidence="1">
    <location>
        <begin position="40"/>
        <end position="59"/>
    </location>
</feature>
<sequence>ACNGGGNAQGLRAFHGTRCEACRDHVGRKGCLLCHGRCARSRRGGGRPRRRHEGFHGSR</sequence>
<comment type="caution">
    <text evidence="2">The sequence shown here is derived from an EMBL/GenBank/DDBJ whole genome shotgun (WGS) entry which is preliminary data.</text>
</comment>
<evidence type="ECO:0000313" key="2">
    <source>
        <dbReference type="EMBL" id="TKA41239.1"/>
    </source>
</evidence>
<name>A0A4V5N7W5_9PEZI</name>
<reference evidence="2 3" key="1">
    <citation type="submission" date="2017-03" db="EMBL/GenBank/DDBJ databases">
        <title>Genomes of endolithic fungi from Antarctica.</title>
        <authorList>
            <person name="Coleine C."/>
            <person name="Masonjones S."/>
            <person name="Stajich J.E."/>
        </authorList>
    </citation>
    <scope>NUCLEOTIDE SEQUENCE [LARGE SCALE GENOMIC DNA]</scope>
    <source>
        <strain evidence="2 3">CCFEE 5184</strain>
    </source>
</reference>
<gene>
    <name evidence="2" type="ORF">B0A55_13754</name>
</gene>
<dbReference type="Proteomes" id="UP000309340">
    <property type="component" value="Unassembled WGS sequence"/>
</dbReference>
<organism evidence="2 3">
    <name type="scientific">Friedmanniomyces simplex</name>
    <dbReference type="NCBI Taxonomy" id="329884"/>
    <lineage>
        <taxon>Eukaryota</taxon>
        <taxon>Fungi</taxon>
        <taxon>Dikarya</taxon>
        <taxon>Ascomycota</taxon>
        <taxon>Pezizomycotina</taxon>
        <taxon>Dothideomycetes</taxon>
        <taxon>Dothideomycetidae</taxon>
        <taxon>Mycosphaerellales</taxon>
        <taxon>Teratosphaeriaceae</taxon>
        <taxon>Friedmanniomyces</taxon>
    </lineage>
</organism>
<evidence type="ECO:0000256" key="1">
    <source>
        <dbReference type="SAM" id="MobiDB-lite"/>
    </source>
</evidence>
<feature type="non-terminal residue" evidence="2">
    <location>
        <position position="59"/>
    </location>
</feature>
<dbReference type="AlphaFoldDB" id="A0A4V5N7W5"/>
<feature type="non-terminal residue" evidence="2">
    <location>
        <position position="1"/>
    </location>
</feature>
<evidence type="ECO:0000313" key="3">
    <source>
        <dbReference type="Proteomes" id="UP000309340"/>
    </source>
</evidence>